<organism evidence="13 14">
    <name type="scientific">Flammeovirga aprica JL-4</name>
    <dbReference type="NCBI Taxonomy" id="694437"/>
    <lineage>
        <taxon>Bacteria</taxon>
        <taxon>Pseudomonadati</taxon>
        <taxon>Bacteroidota</taxon>
        <taxon>Cytophagia</taxon>
        <taxon>Cytophagales</taxon>
        <taxon>Flammeovirgaceae</taxon>
        <taxon>Flammeovirga</taxon>
    </lineage>
</organism>
<evidence type="ECO:0000256" key="5">
    <source>
        <dbReference type="ARBA" id="ARBA00023077"/>
    </source>
</evidence>
<keyword evidence="7 8" id="KW-0998">Cell outer membrane</keyword>
<dbReference type="SUPFAM" id="SSF56935">
    <property type="entry name" value="Porins"/>
    <property type="match status" value="1"/>
</dbReference>
<evidence type="ECO:0000256" key="7">
    <source>
        <dbReference type="ARBA" id="ARBA00023237"/>
    </source>
</evidence>
<evidence type="ECO:0000259" key="11">
    <source>
        <dbReference type="Pfam" id="PF00593"/>
    </source>
</evidence>
<dbReference type="RefSeq" id="WP_169658664.1">
    <property type="nucleotide sequence ID" value="NZ_JABANE010000064.1"/>
</dbReference>
<evidence type="ECO:0000256" key="8">
    <source>
        <dbReference type="PROSITE-ProRule" id="PRU01360"/>
    </source>
</evidence>
<evidence type="ECO:0000256" key="10">
    <source>
        <dbReference type="SAM" id="SignalP"/>
    </source>
</evidence>
<comment type="caution">
    <text evidence="13">The sequence shown here is derived from an EMBL/GenBank/DDBJ whole genome shotgun (WGS) entry which is preliminary data.</text>
</comment>
<feature type="domain" description="TonB-dependent receptor-like beta-barrel" evidence="11">
    <location>
        <begin position="454"/>
        <end position="877"/>
    </location>
</feature>
<name>A0A7X9RX92_9BACT</name>
<dbReference type="PANTHER" id="PTHR40980">
    <property type="entry name" value="PLUG DOMAIN-CONTAINING PROTEIN"/>
    <property type="match status" value="1"/>
</dbReference>
<dbReference type="Gene3D" id="2.40.170.20">
    <property type="entry name" value="TonB-dependent receptor, beta-barrel domain"/>
    <property type="match status" value="1"/>
</dbReference>
<comment type="similarity">
    <text evidence="8 9">Belongs to the TonB-dependent receptor family.</text>
</comment>
<dbReference type="PROSITE" id="PS52016">
    <property type="entry name" value="TONB_DEPENDENT_REC_3"/>
    <property type="match status" value="1"/>
</dbReference>
<keyword evidence="2 8" id="KW-0813">Transport</keyword>
<dbReference type="InterPro" id="IPR039426">
    <property type="entry name" value="TonB-dep_rcpt-like"/>
</dbReference>
<dbReference type="InterPro" id="IPR037066">
    <property type="entry name" value="Plug_dom_sf"/>
</dbReference>
<dbReference type="GO" id="GO:0009279">
    <property type="term" value="C:cell outer membrane"/>
    <property type="evidence" value="ECO:0007669"/>
    <property type="project" value="UniProtKB-SubCell"/>
</dbReference>
<protein>
    <submittedName>
        <fullName evidence="13">TonB-dependent receptor</fullName>
    </submittedName>
</protein>
<dbReference type="SUPFAM" id="SSF49464">
    <property type="entry name" value="Carboxypeptidase regulatory domain-like"/>
    <property type="match status" value="1"/>
</dbReference>
<comment type="subcellular location">
    <subcellularLocation>
        <location evidence="1 8">Cell outer membrane</location>
        <topology evidence="1 8">Multi-pass membrane protein</topology>
    </subcellularLocation>
</comment>
<dbReference type="Proteomes" id="UP000576082">
    <property type="component" value="Unassembled WGS sequence"/>
</dbReference>
<dbReference type="InterPro" id="IPR000531">
    <property type="entry name" value="Beta-barrel_TonB"/>
</dbReference>
<keyword evidence="5 9" id="KW-0798">TonB box</keyword>
<evidence type="ECO:0000256" key="3">
    <source>
        <dbReference type="ARBA" id="ARBA00022452"/>
    </source>
</evidence>
<evidence type="ECO:0000259" key="12">
    <source>
        <dbReference type="Pfam" id="PF07715"/>
    </source>
</evidence>
<dbReference type="Pfam" id="PF13715">
    <property type="entry name" value="CarbopepD_reg_2"/>
    <property type="match status" value="1"/>
</dbReference>
<keyword evidence="6 8" id="KW-0472">Membrane</keyword>
<evidence type="ECO:0000256" key="2">
    <source>
        <dbReference type="ARBA" id="ARBA00022448"/>
    </source>
</evidence>
<evidence type="ECO:0000313" key="14">
    <source>
        <dbReference type="Proteomes" id="UP000576082"/>
    </source>
</evidence>
<evidence type="ECO:0000256" key="1">
    <source>
        <dbReference type="ARBA" id="ARBA00004571"/>
    </source>
</evidence>
<reference evidence="13 14" key="1">
    <citation type="submission" date="2020-04" db="EMBL/GenBank/DDBJ databases">
        <title>Flammeovirga sp. SR4, a novel species isolated from seawater.</title>
        <authorList>
            <person name="Wang X."/>
        </authorList>
    </citation>
    <scope>NUCLEOTIDE SEQUENCE [LARGE SCALE GENOMIC DNA]</scope>
    <source>
        <strain evidence="13 14">ATCC 23126</strain>
    </source>
</reference>
<keyword evidence="4 8" id="KW-0812">Transmembrane</keyword>
<evidence type="ECO:0000256" key="6">
    <source>
        <dbReference type="ARBA" id="ARBA00023136"/>
    </source>
</evidence>
<evidence type="ECO:0000256" key="4">
    <source>
        <dbReference type="ARBA" id="ARBA00022692"/>
    </source>
</evidence>
<dbReference type="Gene3D" id="2.60.40.1120">
    <property type="entry name" value="Carboxypeptidase-like, regulatory domain"/>
    <property type="match status" value="1"/>
</dbReference>
<evidence type="ECO:0000256" key="9">
    <source>
        <dbReference type="RuleBase" id="RU003357"/>
    </source>
</evidence>
<proteinExistence type="inferred from homology"/>
<feature type="signal peptide" evidence="10">
    <location>
        <begin position="1"/>
        <end position="20"/>
    </location>
</feature>
<dbReference type="Gene3D" id="2.170.130.10">
    <property type="entry name" value="TonB-dependent receptor, plug domain"/>
    <property type="match status" value="1"/>
</dbReference>
<dbReference type="AlphaFoldDB" id="A0A7X9RX92"/>
<dbReference type="InterPro" id="IPR012910">
    <property type="entry name" value="Plug_dom"/>
</dbReference>
<dbReference type="PANTHER" id="PTHR40980:SF4">
    <property type="entry name" value="TONB-DEPENDENT RECEPTOR-LIKE BETA-BARREL DOMAIN-CONTAINING PROTEIN"/>
    <property type="match status" value="1"/>
</dbReference>
<gene>
    <name evidence="13" type="ORF">HHU12_20795</name>
</gene>
<sequence length="926" mass="105055">MTRTVTLLSLLLLLPFFTLAGGIKGEVNGSDGEPLIGAVISIKPINKMSVVGMDGTYRINDLPEGDYTITVKYVGYKDLTKTVSIAANGWTASDLILDVDAVQLDEAVVYGTKERKTSESARATERVSSKVMTVLSAQDIELSPDLNVANVVQRVAGVSLERNNSGDGQFAIVRGMDKRYNYTLVNGVKIPSPDNKNRYVPLDLFPSDLLDRLEVTKALTPDMEGDAVGGVINMEMKDAPETYSGQLNLSLGNNSLFGGGNPFMTWNTGGNLNTPPSWNGINNAIPSDFNTNHLLNQYKNYVPNIVAGLSIGNRFMNDKLGVMLAGSYQQTARGSESTWYSTGLMSDGTTSLDNMEDRDYYQLQKRMGLHAKLDYRINNKHSIQWYNAFVNLRNDQVRDVTRTRTWGSYDPINGNAGEMSYVTRYRSTIQQIFNSTLTGQHELNNWLKADWSAVYSKASNNVPDNTKFSRSGSMTNWVEEPERIAARSSLTRRWDYNDDEDIALYTNFTFTPEISFIYDTEFKVGGLVRNKNRSNDFEQYRFNAGSRALVKGEDWNDITDVDWIIENPTGVNYSPNRYQSHENIRAAYGQFKFDFNQKLEMTGGVRMEHTDIGYYLPQPTNEIIDNDLQEMSQTYVDFLPSIHFKYKINPKSNLRSSYFKSVIRPGFAEFVPIENGDTEDDWTEMGNPFVERTIGHNLDLRYELFPSGMDKFMIGGFYKKLINPIEYSLNRQAGYIMPDNYGDAENMGIEIDIVKYFNKFGISANYTYTHSKIVTEKAFYEREIPDDDTSDIVIRSALEERPLQGQAAHIANLSLLYKNPELGLDMQLATVYTGDRIHSLSAFYGNDMWQKGFFQLDLSIEKRVSPKTLLYLKAYNLLDNAYEVEIRQPINEAQSHFPHQGEVGDNVLVRQDFYRRQFLVGLKYNF</sequence>
<dbReference type="InterPro" id="IPR008969">
    <property type="entry name" value="CarboxyPept-like_regulatory"/>
</dbReference>
<dbReference type="InterPro" id="IPR036942">
    <property type="entry name" value="Beta-barrel_TonB_sf"/>
</dbReference>
<dbReference type="Pfam" id="PF07715">
    <property type="entry name" value="Plug"/>
    <property type="match status" value="1"/>
</dbReference>
<keyword evidence="14" id="KW-1185">Reference proteome</keyword>
<keyword evidence="13" id="KW-0675">Receptor</keyword>
<accession>A0A7X9RX92</accession>
<keyword evidence="3 8" id="KW-1134">Transmembrane beta strand</keyword>
<evidence type="ECO:0000313" key="13">
    <source>
        <dbReference type="EMBL" id="NME70426.1"/>
    </source>
</evidence>
<feature type="domain" description="TonB-dependent receptor plug" evidence="12">
    <location>
        <begin position="129"/>
        <end position="231"/>
    </location>
</feature>
<keyword evidence="10" id="KW-0732">Signal</keyword>
<dbReference type="EMBL" id="JABANE010000064">
    <property type="protein sequence ID" value="NME70426.1"/>
    <property type="molecule type" value="Genomic_DNA"/>
</dbReference>
<feature type="chain" id="PRO_5030911746" evidence="10">
    <location>
        <begin position="21"/>
        <end position="926"/>
    </location>
</feature>
<dbReference type="Pfam" id="PF00593">
    <property type="entry name" value="TonB_dep_Rec_b-barrel"/>
    <property type="match status" value="1"/>
</dbReference>